<dbReference type="CDD" id="cd10170">
    <property type="entry name" value="ASKHA_NBD_HSP70"/>
    <property type="match status" value="1"/>
</dbReference>
<name>A0A8H4W516_9HELO</name>
<organism evidence="2 3">
    <name type="scientific">Cudoniella acicularis</name>
    <dbReference type="NCBI Taxonomy" id="354080"/>
    <lineage>
        <taxon>Eukaryota</taxon>
        <taxon>Fungi</taxon>
        <taxon>Dikarya</taxon>
        <taxon>Ascomycota</taxon>
        <taxon>Pezizomycotina</taxon>
        <taxon>Leotiomycetes</taxon>
        <taxon>Helotiales</taxon>
        <taxon>Tricladiaceae</taxon>
        <taxon>Cudoniella</taxon>
    </lineage>
</organism>
<evidence type="ECO:0000256" key="1">
    <source>
        <dbReference type="SAM" id="MobiDB-lite"/>
    </source>
</evidence>
<accession>A0A8H4W516</accession>
<protein>
    <submittedName>
        <fullName evidence="2">Uncharacterized protein</fullName>
    </submittedName>
</protein>
<proteinExistence type="predicted"/>
<keyword evidence="3" id="KW-1185">Reference proteome</keyword>
<dbReference type="Proteomes" id="UP000566819">
    <property type="component" value="Unassembled WGS sequence"/>
</dbReference>
<feature type="region of interest" description="Disordered" evidence="1">
    <location>
        <begin position="474"/>
        <end position="496"/>
    </location>
</feature>
<dbReference type="OrthoDB" id="2963168at2759"/>
<dbReference type="PRINTS" id="PR00301">
    <property type="entry name" value="HEATSHOCK70"/>
</dbReference>
<dbReference type="SUPFAM" id="SSF53067">
    <property type="entry name" value="Actin-like ATPase domain"/>
    <property type="match status" value="2"/>
</dbReference>
<evidence type="ECO:0000313" key="3">
    <source>
        <dbReference type="Proteomes" id="UP000566819"/>
    </source>
</evidence>
<comment type="caution">
    <text evidence="2">The sequence shown here is derived from an EMBL/GenBank/DDBJ whole genome shotgun (WGS) entry which is preliminary data.</text>
</comment>
<dbReference type="PANTHER" id="PTHR14187">
    <property type="entry name" value="ALPHA KINASE/ELONGATION FACTOR 2 KINASE"/>
    <property type="match status" value="1"/>
</dbReference>
<feature type="compositionally biased region" description="Basic residues" evidence="1">
    <location>
        <begin position="487"/>
        <end position="496"/>
    </location>
</feature>
<sequence length="496" mass="56292">MTAKSPKPRPATTFSLAPPPQHVVIGIDFGTTYSGVSWSYSKWSNPDQIEQIHRWAVDMGSTARNQEADKVPSKISYDKWGEIQNWGYKVGPRDEYQASWFKLLLSDEARKKGGEKVEYTKELLIKLKKSPVDVVADYLRCLWRHAVDVIELSLTKIAVENMTFRVVLTLPAKWDHGAEELTRKAAIQAGITAPRRRGPTNFRMVTEPEAAALAAWRESGMEWRPDLRSVMLVEARSYTVESLNPLKLKMCVVPTGGLCGAVYLDEGFDRFLRTYVTSNVYDRIDAVAKAKVFENDWEYNGKKLYNGPGKPPNEFKVDIPGYKPKRPMFGKRPTSTIVLNSSHMDTIFHPVVSEIAVLLVGGFGENNFVLNQLKEAFPNIPIQRPAKARGAVIKGQSTSVETETVTNYISKLSYGTLHDAYFNYYLHDESDKYTCPFEGTLMARNQFTWYLRRVRKMTELLAIHELFTNATSRERASANCNQSRTRGSQKSRHLEI</sequence>
<dbReference type="AlphaFoldDB" id="A0A8H4W516"/>
<gene>
    <name evidence="2" type="ORF">G7Y89_g3596</name>
</gene>
<dbReference type="PANTHER" id="PTHR14187:SF5">
    <property type="entry name" value="HEAT SHOCK 70 KDA PROTEIN 12A"/>
    <property type="match status" value="1"/>
</dbReference>
<reference evidence="2 3" key="1">
    <citation type="submission" date="2020-03" db="EMBL/GenBank/DDBJ databases">
        <title>Draft Genome Sequence of Cudoniella acicularis.</title>
        <authorList>
            <person name="Buettner E."/>
            <person name="Kellner H."/>
        </authorList>
    </citation>
    <scope>NUCLEOTIDE SEQUENCE [LARGE SCALE GENOMIC DNA]</scope>
    <source>
        <strain evidence="2 3">DSM 108380</strain>
    </source>
</reference>
<evidence type="ECO:0000313" key="2">
    <source>
        <dbReference type="EMBL" id="KAF4634498.1"/>
    </source>
</evidence>
<dbReference type="EMBL" id="JAAMPI010000180">
    <property type="protein sequence ID" value="KAF4634498.1"/>
    <property type="molecule type" value="Genomic_DNA"/>
</dbReference>
<dbReference type="InterPro" id="IPR043129">
    <property type="entry name" value="ATPase_NBD"/>
</dbReference>
<dbReference type="Gene3D" id="3.30.420.40">
    <property type="match status" value="1"/>
</dbReference>